<dbReference type="AlphaFoldDB" id="A0A563VPC6"/>
<evidence type="ECO:0000313" key="1">
    <source>
        <dbReference type="EMBL" id="VEP13229.1"/>
    </source>
</evidence>
<evidence type="ECO:0000313" key="2">
    <source>
        <dbReference type="Proteomes" id="UP000320055"/>
    </source>
</evidence>
<protein>
    <submittedName>
        <fullName evidence="1">Uncharacterized protein</fullName>
    </submittedName>
</protein>
<sequence>MSFEREGCWCTLCLSNHAVEVSSKVYIARLRTLSLLISDLKSATPIVMRQFFLIAQHSR</sequence>
<accession>A0A563VPC6</accession>
<reference evidence="1 2" key="1">
    <citation type="submission" date="2019-01" db="EMBL/GenBank/DDBJ databases">
        <authorList>
            <person name="Brito A."/>
        </authorList>
    </citation>
    <scope>NUCLEOTIDE SEQUENCE [LARGE SCALE GENOMIC DNA]</scope>
    <source>
        <strain evidence="1">1</strain>
    </source>
</reference>
<organism evidence="1 2">
    <name type="scientific">Hyella patelloides LEGE 07179</name>
    <dbReference type="NCBI Taxonomy" id="945734"/>
    <lineage>
        <taxon>Bacteria</taxon>
        <taxon>Bacillati</taxon>
        <taxon>Cyanobacteriota</taxon>
        <taxon>Cyanophyceae</taxon>
        <taxon>Pleurocapsales</taxon>
        <taxon>Hyellaceae</taxon>
        <taxon>Hyella</taxon>
    </lineage>
</organism>
<name>A0A563VPC6_9CYAN</name>
<keyword evidence="2" id="KW-1185">Reference proteome</keyword>
<gene>
    <name evidence="1" type="ORF">H1P_190028</name>
</gene>
<dbReference type="Proteomes" id="UP000320055">
    <property type="component" value="Unassembled WGS sequence"/>
</dbReference>
<dbReference type="EMBL" id="CAACVJ010000101">
    <property type="protein sequence ID" value="VEP13229.1"/>
    <property type="molecule type" value="Genomic_DNA"/>
</dbReference>
<proteinExistence type="predicted"/>